<dbReference type="EMBL" id="AAWS01000036">
    <property type="protein sequence ID" value="EAY26276.1"/>
    <property type="molecule type" value="Genomic_DNA"/>
</dbReference>
<proteinExistence type="predicted"/>
<evidence type="ECO:0000313" key="2">
    <source>
        <dbReference type="Proteomes" id="UP000004095"/>
    </source>
</evidence>
<dbReference type="Proteomes" id="UP000004095">
    <property type="component" value="Unassembled WGS sequence"/>
</dbReference>
<reference evidence="1 2" key="1">
    <citation type="submission" date="2007-01" db="EMBL/GenBank/DDBJ databases">
        <authorList>
            <person name="Haygood M."/>
            <person name="Podell S."/>
            <person name="Anderson C."/>
            <person name="Hopkinson B."/>
            <person name="Roe K."/>
            <person name="Barbeau K."/>
            <person name="Gaasterland T."/>
            <person name="Ferriera S."/>
            <person name="Johnson J."/>
            <person name="Kravitz S."/>
            <person name="Beeson K."/>
            <person name="Sutton G."/>
            <person name="Rogers Y.-H."/>
            <person name="Friedman R."/>
            <person name="Frazier M."/>
            <person name="Venter J.C."/>
        </authorList>
    </citation>
    <scope>NUCLEOTIDE SEQUENCE [LARGE SCALE GENOMIC DNA]</scope>
    <source>
        <strain evidence="1 2">ATCC 23134</strain>
    </source>
</reference>
<comment type="caution">
    <text evidence="1">The sequence shown here is derived from an EMBL/GenBank/DDBJ whole genome shotgun (WGS) entry which is preliminary data.</text>
</comment>
<gene>
    <name evidence="1" type="ORF">M23134_01599</name>
</gene>
<protein>
    <submittedName>
        <fullName evidence="1">Uncharacterized protein</fullName>
    </submittedName>
</protein>
<sequence length="50" mass="5407">MFFCKNMKVSHPELASGQDASAIISTSPLGWLVLVGLKPKDQHGRGCFFG</sequence>
<dbReference type="AlphaFoldDB" id="A1ZTL6"/>
<accession>A1ZTL6</accession>
<keyword evidence="2" id="KW-1185">Reference proteome</keyword>
<evidence type="ECO:0000313" key="1">
    <source>
        <dbReference type="EMBL" id="EAY26276.1"/>
    </source>
</evidence>
<name>A1ZTL6_MICM2</name>
<organism evidence="1 2">
    <name type="scientific">Microscilla marina ATCC 23134</name>
    <dbReference type="NCBI Taxonomy" id="313606"/>
    <lineage>
        <taxon>Bacteria</taxon>
        <taxon>Pseudomonadati</taxon>
        <taxon>Bacteroidota</taxon>
        <taxon>Cytophagia</taxon>
        <taxon>Cytophagales</taxon>
        <taxon>Microscillaceae</taxon>
        <taxon>Microscilla</taxon>
    </lineage>
</organism>